<dbReference type="Gene3D" id="3.90.180.10">
    <property type="entry name" value="Medium-chain alcohol dehydrogenases, catalytic domain"/>
    <property type="match status" value="1"/>
</dbReference>
<evidence type="ECO:0000313" key="7">
    <source>
        <dbReference type="Proteomes" id="UP000617628"/>
    </source>
</evidence>
<dbReference type="PANTHER" id="PTHR43350:SF19">
    <property type="entry name" value="D-GULOSIDE 3-DEHYDROGENASE"/>
    <property type="match status" value="1"/>
</dbReference>
<comment type="cofactor">
    <cofactor evidence="1">
        <name>Zn(2+)</name>
        <dbReference type="ChEBI" id="CHEBI:29105"/>
    </cofactor>
</comment>
<proteinExistence type="inferred from homology"/>
<gene>
    <name evidence="6" type="ORF">JIN87_12435</name>
</gene>
<organism evidence="6 7">
    <name type="scientific">Pelagicoccus mobilis</name>
    <dbReference type="NCBI Taxonomy" id="415221"/>
    <lineage>
        <taxon>Bacteria</taxon>
        <taxon>Pseudomonadati</taxon>
        <taxon>Verrucomicrobiota</taxon>
        <taxon>Opitutia</taxon>
        <taxon>Puniceicoccales</taxon>
        <taxon>Pelagicoccaceae</taxon>
        <taxon>Pelagicoccus</taxon>
    </lineage>
</organism>
<keyword evidence="3" id="KW-0479">Metal-binding</keyword>
<protein>
    <submittedName>
        <fullName evidence="6">Uncharacterized protein</fullName>
    </submittedName>
</protein>
<evidence type="ECO:0000256" key="5">
    <source>
        <dbReference type="ARBA" id="ARBA00023002"/>
    </source>
</evidence>
<dbReference type="Proteomes" id="UP000617628">
    <property type="component" value="Unassembled WGS sequence"/>
</dbReference>
<dbReference type="InterPro" id="IPR036291">
    <property type="entry name" value="NAD(P)-bd_dom_sf"/>
</dbReference>
<dbReference type="PANTHER" id="PTHR43350">
    <property type="entry name" value="NAD-DEPENDENT ALCOHOL DEHYDROGENASE"/>
    <property type="match status" value="1"/>
</dbReference>
<evidence type="ECO:0000256" key="2">
    <source>
        <dbReference type="ARBA" id="ARBA00008072"/>
    </source>
</evidence>
<dbReference type="GO" id="GO:0016491">
    <property type="term" value="F:oxidoreductase activity"/>
    <property type="evidence" value="ECO:0007669"/>
    <property type="project" value="UniProtKB-KW"/>
</dbReference>
<keyword evidence="7" id="KW-1185">Reference proteome</keyword>
<reference evidence="6" key="1">
    <citation type="submission" date="2021-01" db="EMBL/GenBank/DDBJ databases">
        <title>Modified the classification status of verrucomicrobia.</title>
        <authorList>
            <person name="Feng X."/>
        </authorList>
    </citation>
    <scope>NUCLEOTIDE SEQUENCE</scope>
    <source>
        <strain evidence="6">KCTC 13126</strain>
    </source>
</reference>
<dbReference type="AlphaFoldDB" id="A0A934S0K3"/>
<evidence type="ECO:0000313" key="6">
    <source>
        <dbReference type="EMBL" id="MBK1877677.1"/>
    </source>
</evidence>
<keyword evidence="5" id="KW-0560">Oxidoreductase</keyword>
<comment type="caution">
    <text evidence="6">The sequence shown here is derived from an EMBL/GenBank/DDBJ whole genome shotgun (WGS) entry which is preliminary data.</text>
</comment>
<name>A0A934S0K3_9BACT</name>
<dbReference type="InterPro" id="IPR011032">
    <property type="entry name" value="GroES-like_sf"/>
</dbReference>
<dbReference type="EMBL" id="JAENIL010000021">
    <property type="protein sequence ID" value="MBK1877677.1"/>
    <property type="molecule type" value="Genomic_DNA"/>
</dbReference>
<sequence>MRVLSGSQNGHPGFPVLMGYSASGIIEIPGPNSIWKQGDRVYLSGTQKSNVHRLWGGHSEFAVLSDDAVFRVPENVDLQQASTAKLIAIAMHGYNSHTPKAGQTIAVIGLGPIGQISARLHARSEATVVAADLSDYRVKLSTEAGVTSLCAAGKALSDVFAEVFPEGVDCVIDSTGSLAVQEQAAKLARVPAWGGQEQGSHLIVQGSPPSIAINYDLAFERDLSITIPRDHSISELHESLACLADGSISVSDILGKPHSPNDAQAVYDALMSPTKDVITSVFDWSLL</sequence>
<dbReference type="SUPFAM" id="SSF51735">
    <property type="entry name" value="NAD(P)-binding Rossmann-fold domains"/>
    <property type="match status" value="1"/>
</dbReference>
<accession>A0A934S0K3</accession>
<dbReference type="SUPFAM" id="SSF50129">
    <property type="entry name" value="GroES-like"/>
    <property type="match status" value="1"/>
</dbReference>
<dbReference type="GO" id="GO:0046872">
    <property type="term" value="F:metal ion binding"/>
    <property type="evidence" value="ECO:0007669"/>
    <property type="project" value="UniProtKB-KW"/>
</dbReference>
<evidence type="ECO:0000256" key="3">
    <source>
        <dbReference type="ARBA" id="ARBA00022723"/>
    </source>
</evidence>
<keyword evidence="4" id="KW-0862">Zinc</keyword>
<comment type="similarity">
    <text evidence="2">Belongs to the zinc-containing alcohol dehydrogenase family.</text>
</comment>
<evidence type="ECO:0000256" key="1">
    <source>
        <dbReference type="ARBA" id="ARBA00001947"/>
    </source>
</evidence>
<evidence type="ECO:0000256" key="4">
    <source>
        <dbReference type="ARBA" id="ARBA00022833"/>
    </source>
</evidence>